<dbReference type="GO" id="GO:0016020">
    <property type="term" value="C:membrane"/>
    <property type="evidence" value="ECO:0007669"/>
    <property type="project" value="UniProtKB-SubCell"/>
</dbReference>
<dbReference type="Pfam" id="PF20684">
    <property type="entry name" value="Fung_rhodopsin"/>
    <property type="match status" value="1"/>
</dbReference>
<evidence type="ECO:0000313" key="9">
    <source>
        <dbReference type="Proteomes" id="UP000800093"/>
    </source>
</evidence>
<keyword evidence="9" id="KW-1185">Reference proteome</keyword>
<gene>
    <name evidence="8" type="ORF">CC78DRAFT_579039</name>
</gene>
<protein>
    <recommendedName>
        <fullName evidence="7">Rhodopsin domain-containing protein</fullName>
    </recommendedName>
</protein>
<feature type="transmembrane region" description="Helical" evidence="6">
    <location>
        <begin position="69"/>
        <end position="92"/>
    </location>
</feature>
<feature type="transmembrane region" description="Helical" evidence="6">
    <location>
        <begin position="30"/>
        <end position="49"/>
    </location>
</feature>
<feature type="domain" description="Rhodopsin" evidence="7">
    <location>
        <begin position="49"/>
        <end position="263"/>
    </location>
</feature>
<feature type="transmembrane region" description="Helical" evidence="6">
    <location>
        <begin position="112"/>
        <end position="135"/>
    </location>
</feature>
<dbReference type="AlphaFoldDB" id="A0A9P4KD11"/>
<feature type="transmembrane region" description="Helical" evidence="6">
    <location>
        <begin position="147"/>
        <end position="167"/>
    </location>
</feature>
<feature type="transmembrane region" description="Helical" evidence="6">
    <location>
        <begin position="223"/>
        <end position="245"/>
    </location>
</feature>
<reference evidence="9" key="1">
    <citation type="journal article" date="2020" name="Stud. Mycol.">
        <title>101 Dothideomycetes genomes: A test case for predicting lifestyles and emergence of pathogens.</title>
        <authorList>
            <person name="Haridas S."/>
            <person name="Albert R."/>
            <person name="Binder M."/>
            <person name="Bloem J."/>
            <person name="LaButti K."/>
            <person name="Salamov A."/>
            <person name="Andreopoulos B."/>
            <person name="Baker S."/>
            <person name="Barry K."/>
            <person name="Bills G."/>
            <person name="Bluhm B."/>
            <person name="Cannon C."/>
            <person name="Castanera R."/>
            <person name="Culley D."/>
            <person name="Daum C."/>
            <person name="Ezra D."/>
            <person name="Gonzalez J."/>
            <person name="Henrissat B."/>
            <person name="Kuo A."/>
            <person name="Liang C."/>
            <person name="Lipzen A."/>
            <person name="Lutzoni F."/>
            <person name="Magnuson J."/>
            <person name="Mondo S."/>
            <person name="Nolan M."/>
            <person name="Ohm R."/>
            <person name="Pangilinan J."/>
            <person name="Park H.-J."/>
            <person name="Ramirez L."/>
            <person name="Alfaro M."/>
            <person name="Sun H."/>
            <person name="Tritt A."/>
            <person name="Yoshinaga Y."/>
            <person name="Zwiers L.-H."/>
            <person name="Turgeon B."/>
            <person name="Goodwin S."/>
            <person name="Spatafora J."/>
            <person name="Crous P."/>
            <person name="Grigoriev I."/>
        </authorList>
    </citation>
    <scope>NUCLEOTIDE SEQUENCE [LARGE SCALE GENOMIC DNA]</scope>
    <source>
        <strain evidence="9">CBS 304.66</strain>
    </source>
</reference>
<keyword evidence="4 6" id="KW-0472">Membrane</keyword>
<comment type="caution">
    <text evidence="8">The sequence shown here is derived from an EMBL/GenBank/DDBJ whole genome shotgun (WGS) entry which is preliminary data.</text>
</comment>
<evidence type="ECO:0000256" key="5">
    <source>
        <dbReference type="ARBA" id="ARBA00038359"/>
    </source>
</evidence>
<dbReference type="OrthoDB" id="5342292at2759"/>
<dbReference type="Proteomes" id="UP000800093">
    <property type="component" value="Unassembled WGS sequence"/>
</dbReference>
<accession>A0A9P4KD11</accession>
<dbReference type="InterPro" id="IPR052337">
    <property type="entry name" value="SAT4-like"/>
</dbReference>
<comment type="similarity">
    <text evidence="5">Belongs to the SAT4 family.</text>
</comment>
<comment type="subcellular location">
    <subcellularLocation>
        <location evidence="1">Membrane</location>
        <topology evidence="1">Multi-pass membrane protein</topology>
    </subcellularLocation>
</comment>
<evidence type="ECO:0000256" key="3">
    <source>
        <dbReference type="ARBA" id="ARBA00022989"/>
    </source>
</evidence>
<dbReference type="InterPro" id="IPR049326">
    <property type="entry name" value="Rhodopsin_dom_fungi"/>
</dbReference>
<evidence type="ECO:0000256" key="1">
    <source>
        <dbReference type="ARBA" id="ARBA00004141"/>
    </source>
</evidence>
<evidence type="ECO:0000313" key="8">
    <source>
        <dbReference type="EMBL" id="KAF2265547.1"/>
    </source>
</evidence>
<evidence type="ECO:0000256" key="6">
    <source>
        <dbReference type="SAM" id="Phobius"/>
    </source>
</evidence>
<name>A0A9P4KD11_9PLEO</name>
<sequence>MAATATSSLPAMPPPAGLTPNFENPPSQAYIVYIVMSLCLALVTLLVAVRIYTRIRIAKPLWWDDLASLLAWIFFLGLIGVTFGAVRCGGGVDIWNVSKPRYAKFNKYWKNIMIVARIDITFAKLAILLLFLRLFVPHTIGSKQMWFWIWFMIFFNIIYCIVLILLIQLQCVRRKDPPPNGNCLDQHLLIVTASLINVITEVAILIVPVFAVWGLRMPLTRKLAIVALLSFGSAGIAFSMARLIWQAVTTNNNPTIYNMTVIMLA</sequence>
<evidence type="ECO:0000256" key="2">
    <source>
        <dbReference type="ARBA" id="ARBA00022692"/>
    </source>
</evidence>
<dbReference type="EMBL" id="ML986604">
    <property type="protein sequence ID" value="KAF2265547.1"/>
    <property type="molecule type" value="Genomic_DNA"/>
</dbReference>
<evidence type="ECO:0000256" key="4">
    <source>
        <dbReference type="ARBA" id="ARBA00023136"/>
    </source>
</evidence>
<keyword evidence="2 6" id="KW-0812">Transmembrane</keyword>
<dbReference type="PANTHER" id="PTHR33048">
    <property type="entry name" value="PTH11-LIKE INTEGRAL MEMBRANE PROTEIN (AFU_ORTHOLOGUE AFUA_5G11245)"/>
    <property type="match status" value="1"/>
</dbReference>
<evidence type="ECO:0000259" key="7">
    <source>
        <dbReference type="Pfam" id="PF20684"/>
    </source>
</evidence>
<proteinExistence type="inferred from homology"/>
<keyword evidence="3 6" id="KW-1133">Transmembrane helix</keyword>
<feature type="transmembrane region" description="Helical" evidence="6">
    <location>
        <begin position="187"/>
        <end position="211"/>
    </location>
</feature>
<dbReference type="PANTHER" id="PTHR33048:SF158">
    <property type="entry name" value="MEMBRANE PROTEIN PTH11-LIKE, PUTATIVE-RELATED"/>
    <property type="match status" value="1"/>
</dbReference>
<organism evidence="8 9">
    <name type="scientific">Lojkania enalia</name>
    <dbReference type="NCBI Taxonomy" id="147567"/>
    <lineage>
        <taxon>Eukaryota</taxon>
        <taxon>Fungi</taxon>
        <taxon>Dikarya</taxon>
        <taxon>Ascomycota</taxon>
        <taxon>Pezizomycotina</taxon>
        <taxon>Dothideomycetes</taxon>
        <taxon>Pleosporomycetidae</taxon>
        <taxon>Pleosporales</taxon>
        <taxon>Pleosporales incertae sedis</taxon>
        <taxon>Lojkania</taxon>
    </lineage>
</organism>